<organism evidence="5 6">
    <name type="scientific">Coleofasciculus chthonoplastes PCC 7420</name>
    <dbReference type="NCBI Taxonomy" id="118168"/>
    <lineage>
        <taxon>Bacteria</taxon>
        <taxon>Bacillati</taxon>
        <taxon>Cyanobacteriota</taxon>
        <taxon>Cyanophyceae</taxon>
        <taxon>Coleofasciculales</taxon>
        <taxon>Coleofasciculaceae</taxon>
        <taxon>Coleofasciculus</taxon>
    </lineage>
</organism>
<keyword evidence="3" id="KW-0812">Transmembrane</keyword>
<evidence type="ECO:0000256" key="2">
    <source>
        <dbReference type="ARBA" id="ARBA00022840"/>
    </source>
</evidence>
<feature type="domain" description="Protein kinase" evidence="4">
    <location>
        <begin position="12"/>
        <end position="289"/>
    </location>
</feature>
<dbReference type="PANTHER" id="PTHR24363">
    <property type="entry name" value="SERINE/THREONINE PROTEIN KINASE"/>
    <property type="match status" value="1"/>
</dbReference>
<keyword evidence="2" id="KW-0067">ATP-binding</keyword>
<keyword evidence="3" id="KW-0472">Membrane</keyword>
<dbReference type="OrthoDB" id="428678at2"/>
<gene>
    <name evidence="5" type="ORF">MC7420_8230</name>
</gene>
<dbReference type="AlphaFoldDB" id="B4W4F8"/>
<keyword evidence="1" id="KW-0547">Nucleotide-binding</keyword>
<dbReference type="SUPFAM" id="SSF56112">
    <property type="entry name" value="Protein kinase-like (PK-like)"/>
    <property type="match status" value="1"/>
</dbReference>
<protein>
    <submittedName>
        <fullName evidence="5">Protein kinase domain</fullName>
    </submittedName>
</protein>
<keyword evidence="5" id="KW-0808">Transferase</keyword>
<evidence type="ECO:0000256" key="3">
    <source>
        <dbReference type="SAM" id="Phobius"/>
    </source>
</evidence>
<dbReference type="Gene3D" id="3.30.200.20">
    <property type="entry name" value="Phosphorylase Kinase, domain 1"/>
    <property type="match status" value="1"/>
</dbReference>
<sequence length="712" mass="78421">MLSAGQVLCDRYQLQKQLGHNAGRPTWLAMDTQTSPPTAVVVKLLAFNPQMQWDELKLFQREAQVLKNLNHPRIPKYLDYFSVDDVEADLEASSIDNENSDKSNVSGLPWFALVQEYIPGNSLKQLLDQGKQFKENQVRHFAEDLLNILIDLHELSPPVLHRDIKPSNLILGEDNQIYLVDFGAVQDKAKAEGVTFTVVGTSGYAPPEQLWGKAVPASDLYALGATLIHLLTGIPPSQLPQQRMQIKFRDKVKIEPNFANWIEQLIQPAPEKRLSTARQAFSALQSSLIPHHNQIPAQHSRRYVDDRYFDNDSGYGCGCLALLGIIGIGVILMPAFFWAFGDSSKIKQSEAKQYIGSMNRAQQAYFLEEGNFTDNIGELGLGISTETKNYTYSIHATILSSIHYSVSRKADLKSYVGGVFLGDAEETGELTTFAILCETKDKGTNRPPSPIVEDGMVQCAPGTESVDGENDRGIFLGEDWELVDVSANYAKAGEYTQALDTVETITEEGFKAKALQVIATELVAAGKPNQALRVTHSITDDSIKSKTIDAIAPYLTTATEYEQAVDVAETITNKLVKAKTLAVIAMELAAASGYDQALPIIEKVQAIALQLTDAGDYTQALRVTYNIPHDSIQSKTIQAIAPYLTTATEHEQAIQVAKTITDYQQKAKALDAIVRRLVATGNDERAVQIAQTIQSYYGGKEKAMAAIEGYKR</sequence>
<dbReference type="EMBL" id="DS989878">
    <property type="protein sequence ID" value="EDX70979.1"/>
    <property type="molecule type" value="Genomic_DNA"/>
</dbReference>
<dbReference type="GO" id="GO:0004674">
    <property type="term" value="F:protein serine/threonine kinase activity"/>
    <property type="evidence" value="ECO:0007669"/>
    <property type="project" value="TreeGrafter"/>
</dbReference>
<evidence type="ECO:0000256" key="1">
    <source>
        <dbReference type="ARBA" id="ARBA00022741"/>
    </source>
</evidence>
<dbReference type="InterPro" id="IPR008271">
    <property type="entry name" value="Ser/Thr_kinase_AS"/>
</dbReference>
<keyword evidence="3" id="KW-1133">Transmembrane helix</keyword>
<dbReference type="eggNOG" id="COG0515">
    <property type="taxonomic scope" value="Bacteria"/>
</dbReference>
<dbReference type="STRING" id="118168.MC7420_8230"/>
<dbReference type="Gene3D" id="1.10.510.10">
    <property type="entry name" value="Transferase(Phosphotransferase) domain 1"/>
    <property type="match status" value="1"/>
</dbReference>
<dbReference type="SMART" id="SM00220">
    <property type="entry name" value="S_TKc"/>
    <property type="match status" value="1"/>
</dbReference>
<dbReference type="Proteomes" id="UP000003835">
    <property type="component" value="Unassembled WGS sequence"/>
</dbReference>
<evidence type="ECO:0000259" key="4">
    <source>
        <dbReference type="PROSITE" id="PS50011"/>
    </source>
</evidence>
<dbReference type="InterPro" id="IPR011009">
    <property type="entry name" value="Kinase-like_dom_sf"/>
</dbReference>
<dbReference type="HOGENOM" id="CLU_455418_0_0_3"/>
<reference evidence="5 6" key="1">
    <citation type="submission" date="2008-07" db="EMBL/GenBank/DDBJ databases">
        <authorList>
            <person name="Tandeau de Marsac N."/>
            <person name="Ferriera S."/>
            <person name="Johnson J."/>
            <person name="Kravitz S."/>
            <person name="Beeson K."/>
            <person name="Sutton G."/>
            <person name="Rogers Y.-H."/>
            <person name="Friedman R."/>
            <person name="Frazier M."/>
            <person name="Venter J.C."/>
        </authorList>
    </citation>
    <scope>NUCLEOTIDE SEQUENCE [LARGE SCALE GENOMIC DNA]</scope>
    <source>
        <strain evidence="5 6">PCC 7420</strain>
    </source>
</reference>
<dbReference type="InterPro" id="IPR000719">
    <property type="entry name" value="Prot_kinase_dom"/>
</dbReference>
<dbReference type="PANTHER" id="PTHR24363:SF7">
    <property type="entry name" value="SERINE_THREONINE-PROTEIN KINASE-LIKE PROTEIN E"/>
    <property type="match status" value="1"/>
</dbReference>
<dbReference type="GO" id="GO:0005524">
    <property type="term" value="F:ATP binding"/>
    <property type="evidence" value="ECO:0007669"/>
    <property type="project" value="UniProtKB-KW"/>
</dbReference>
<evidence type="ECO:0000313" key="5">
    <source>
        <dbReference type="EMBL" id="EDX70979.1"/>
    </source>
</evidence>
<accession>B4W4F8</accession>
<dbReference type="CDD" id="cd14014">
    <property type="entry name" value="STKc_PknB_like"/>
    <property type="match status" value="1"/>
</dbReference>
<evidence type="ECO:0000313" key="6">
    <source>
        <dbReference type="Proteomes" id="UP000003835"/>
    </source>
</evidence>
<proteinExistence type="predicted"/>
<dbReference type="Gene3D" id="1.25.40.10">
    <property type="entry name" value="Tetratricopeptide repeat domain"/>
    <property type="match status" value="3"/>
</dbReference>
<dbReference type="InterPro" id="IPR011990">
    <property type="entry name" value="TPR-like_helical_dom_sf"/>
</dbReference>
<dbReference type="Pfam" id="PF16734">
    <property type="entry name" value="Pilin_GH"/>
    <property type="match status" value="1"/>
</dbReference>
<feature type="transmembrane region" description="Helical" evidence="3">
    <location>
        <begin position="320"/>
        <end position="340"/>
    </location>
</feature>
<keyword evidence="5" id="KW-0418">Kinase</keyword>
<keyword evidence="6" id="KW-1185">Reference proteome</keyword>
<dbReference type="PROSITE" id="PS50011">
    <property type="entry name" value="PROTEIN_KINASE_DOM"/>
    <property type="match status" value="1"/>
</dbReference>
<dbReference type="InterPro" id="IPR031975">
    <property type="entry name" value="Pilin_GH"/>
</dbReference>
<dbReference type="PROSITE" id="PS00108">
    <property type="entry name" value="PROTEIN_KINASE_ST"/>
    <property type="match status" value="1"/>
</dbReference>
<dbReference type="Pfam" id="PF00069">
    <property type="entry name" value="Pkinase"/>
    <property type="match status" value="1"/>
</dbReference>
<name>B4W4F8_9CYAN</name>